<dbReference type="OrthoDB" id="3018247at2759"/>
<dbReference type="Proteomes" id="UP000297245">
    <property type="component" value="Unassembled WGS sequence"/>
</dbReference>
<reference evidence="2 3" key="1">
    <citation type="journal article" date="2019" name="Nat. Ecol. Evol.">
        <title>Megaphylogeny resolves global patterns of mushroom evolution.</title>
        <authorList>
            <person name="Varga T."/>
            <person name="Krizsan K."/>
            <person name="Foldi C."/>
            <person name="Dima B."/>
            <person name="Sanchez-Garcia M."/>
            <person name="Sanchez-Ramirez S."/>
            <person name="Szollosi G.J."/>
            <person name="Szarkandi J.G."/>
            <person name="Papp V."/>
            <person name="Albert L."/>
            <person name="Andreopoulos W."/>
            <person name="Angelini C."/>
            <person name="Antonin V."/>
            <person name="Barry K.W."/>
            <person name="Bougher N.L."/>
            <person name="Buchanan P."/>
            <person name="Buyck B."/>
            <person name="Bense V."/>
            <person name="Catcheside P."/>
            <person name="Chovatia M."/>
            <person name="Cooper J."/>
            <person name="Damon W."/>
            <person name="Desjardin D."/>
            <person name="Finy P."/>
            <person name="Geml J."/>
            <person name="Haridas S."/>
            <person name="Hughes K."/>
            <person name="Justo A."/>
            <person name="Karasinski D."/>
            <person name="Kautmanova I."/>
            <person name="Kiss B."/>
            <person name="Kocsube S."/>
            <person name="Kotiranta H."/>
            <person name="LaButti K.M."/>
            <person name="Lechner B.E."/>
            <person name="Liimatainen K."/>
            <person name="Lipzen A."/>
            <person name="Lukacs Z."/>
            <person name="Mihaltcheva S."/>
            <person name="Morgado L.N."/>
            <person name="Niskanen T."/>
            <person name="Noordeloos M.E."/>
            <person name="Ohm R.A."/>
            <person name="Ortiz-Santana B."/>
            <person name="Ovrebo C."/>
            <person name="Racz N."/>
            <person name="Riley R."/>
            <person name="Savchenko A."/>
            <person name="Shiryaev A."/>
            <person name="Soop K."/>
            <person name="Spirin V."/>
            <person name="Szebenyi C."/>
            <person name="Tomsovsky M."/>
            <person name="Tulloss R.E."/>
            <person name="Uehling J."/>
            <person name="Grigoriev I.V."/>
            <person name="Vagvolgyi C."/>
            <person name="Papp T."/>
            <person name="Martin F.M."/>
            <person name="Miettinen O."/>
            <person name="Hibbett D.S."/>
            <person name="Nagy L.G."/>
        </authorList>
    </citation>
    <scope>NUCLEOTIDE SEQUENCE [LARGE SCALE GENOMIC DNA]</scope>
    <source>
        <strain evidence="2 3">CBS 962.96</strain>
    </source>
</reference>
<organism evidence="2 3">
    <name type="scientific">Dendrothele bispora (strain CBS 962.96)</name>
    <dbReference type="NCBI Taxonomy" id="1314807"/>
    <lineage>
        <taxon>Eukaryota</taxon>
        <taxon>Fungi</taxon>
        <taxon>Dikarya</taxon>
        <taxon>Basidiomycota</taxon>
        <taxon>Agaricomycotina</taxon>
        <taxon>Agaricomycetes</taxon>
        <taxon>Agaricomycetidae</taxon>
        <taxon>Agaricales</taxon>
        <taxon>Agaricales incertae sedis</taxon>
        <taxon>Dendrothele</taxon>
    </lineage>
</organism>
<gene>
    <name evidence="2" type="ORF">K435DRAFT_837568</name>
</gene>
<evidence type="ECO:0000313" key="2">
    <source>
        <dbReference type="EMBL" id="THU99758.1"/>
    </source>
</evidence>
<keyword evidence="3" id="KW-1185">Reference proteome</keyword>
<sequence>MIFISSKVFIALAAVVSVATASTVSQKRQEDLASCDFVFQPDAPVDPSADFDTEFNFVIGRSLSIETGGGTFNAGSTATENADDTFNVHDDIGADGKTAEETAAILTGWVGETKEGIAANWLVLSVTCA</sequence>
<keyword evidence="1" id="KW-0732">Signal</keyword>
<evidence type="ECO:0000313" key="3">
    <source>
        <dbReference type="Proteomes" id="UP000297245"/>
    </source>
</evidence>
<name>A0A4S8MCI7_DENBC</name>
<feature type="chain" id="PRO_5020480106" evidence="1">
    <location>
        <begin position="22"/>
        <end position="129"/>
    </location>
</feature>
<accession>A0A4S8MCI7</accession>
<feature type="signal peptide" evidence="1">
    <location>
        <begin position="1"/>
        <end position="21"/>
    </location>
</feature>
<proteinExistence type="predicted"/>
<dbReference type="EMBL" id="ML179114">
    <property type="protein sequence ID" value="THU99758.1"/>
    <property type="molecule type" value="Genomic_DNA"/>
</dbReference>
<dbReference type="AlphaFoldDB" id="A0A4S8MCI7"/>
<protein>
    <submittedName>
        <fullName evidence="2">Uncharacterized protein</fullName>
    </submittedName>
</protein>
<evidence type="ECO:0000256" key="1">
    <source>
        <dbReference type="SAM" id="SignalP"/>
    </source>
</evidence>